<protein>
    <submittedName>
        <fullName evidence="1">Uncharacterized protein</fullName>
    </submittedName>
</protein>
<reference evidence="2" key="1">
    <citation type="journal article" date="2016" name="Nat. Biotechnol.">
        <title>Sequencing wild and cultivated cassava and related species reveals extensive interspecific hybridization and genetic diversity.</title>
        <authorList>
            <person name="Bredeson J.V."/>
            <person name="Lyons J.B."/>
            <person name="Prochnik S.E."/>
            <person name="Wu G.A."/>
            <person name="Ha C.M."/>
            <person name="Edsinger-Gonzales E."/>
            <person name="Grimwood J."/>
            <person name="Schmutz J."/>
            <person name="Rabbi I.Y."/>
            <person name="Egesi C."/>
            <person name="Nauluvula P."/>
            <person name="Lebot V."/>
            <person name="Ndunguru J."/>
            <person name="Mkamilo G."/>
            <person name="Bart R.S."/>
            <person name="Setter T.L."/>
            <person name="Gleadow R.M."/>
            <person name="Kulakow P."/>
            <person name="Ferguson M.E."/>
            <person name="Rounsley S."/>
            <person name="Rokhsar D.S."/>
        </authorList>
    </citation>
    <scope>NUCLEOTIDE SEQUENCE [LARGE SCALE GENOMIC DNA]</scope>
    <source>
        <strain evidence="2">cv. AM560-2</strain>
    </source>
</reference>
<accession>A0ACB7HRV2</accession>
<proteinExistence type="predicted"/>
<comment type="caution">
    <text evidence="1">The sequence shown here is derived from an EMBL/GenBank/DDBJ whole genome shotgun (WGS) entry which is preliminary data.</text>
</comment>
<evidence type="ECO:0000313" key="1">
    <source>
        <dbReference type="EMBL" id="KAG8654408.1"/>
    </source>
</evidence>
<evidence type="ECO:0000313" key="2">
    <source>
        <dbReference type="Proteomes" id="UP000091857"/>
    </source>
</evidence>
<dbReference type="Proteomes" id="UP000091857">
    <property type="component" value="Chromosome 5"/>
</dbReference>
<gene>
    <name evidence="1" type="ORF">MANES_05G121400v8</name>
</gene>
<name>A0ACB7HRV2_MANES</name>
<sequence length="583" mass="64753">MKNDDHPSLSEQLLKPRKPKSRGVSSRFLSPNTTSQDNAIPSPPPSQASSPLRQKSSDARKHRSHEDSGFIRGLWPSSTTSSSPLHSTSNRKNVDTLANHLGNERLRDLLERKQDKKSGNKSSMFSLARQRSCSEYSRFEEREKESMKENHRPIVGGSMRYTGKLDFTGKLSSSSSSSSSSMKNLSNNSDFVPGRLSVDENAIYRNSKNADASRRKSDSFIDNVDAESECSANGSATDCSSPASGKNSRKSGIEVSSKYLQDLQTRSRRSTSDSNIQHPASLDSSPKMKKSILKYAIKRANSLTGYGSATSQWALSPGRSGSPPMSVESKDRLISFSSLKPPSSPSRSKGVEKFLSLGLDLLKGKRSSSSSSLMGSGNVENIHQLRLLHNRLLQWQHANARADSGNENINKQAKNNLLSAWESLENLQHTVLLKKLQLQKEKHEMKLDYILNSQIKQLEAWADMERQHLTAIVKTKECLHSVVCRIPLIEGAKVDSQLTSIALRHASDLTASIKSSLVSFPQLTEKSAALISQLAEVVSQEKLLLQECLELFQTISMLEIQERSLKCYIMQLNSWQEHQQLHS</sequence>
<dbReference type="EMBL" id="CM004391">
    <property type="protein sequence ID" value="KAG8654408.1"/>
    <property type="molecule type" value="Genomic_DNA"/>
</dbReference>
<keyword evidence="2" id="KW-1185">Reference proteome</keyword>
<organism evidence="1 2">
    <name type="scientific">Manihot esculenta</name>
    <name type="common">Cassava</name>
    <name type="synonym">Jatropha manihot</name>
    <dbReference type="NCBI Taxonomy" id="3983"/>
    <lineage>
        <taxon>Eukaryota</taxon>
        <taxon>Viridiplantae</taxon>
        <taxon>Streptophyta</taxon>
        <taxon>Embryophyta</taxon>
        <taxon>Tracheophyta</taxon>
        <taxon>Spermatophyta</taxon>
        <taxon>Magnoliopsida</taxon>
        <taxon>eudicotyledons</taxon>
        <taxon>Gunneridae</taxon>
        <taxon>Pentapetalae</taxon>
        <taxon>rosids</taxon>
        <taxon>fabids</taxon>
        <taxon>Malpighiales</taxon>
        <taxon>Euphorbiaceae</taxon>
        <taxon>Crotonoideae</taxon>
        <taxon>Manihoteae</taxon>
        <taxon>Manihot</taxon>
    </lineage>
</organism>